<evidence type="ECO:0000256" key="1">
    <source>
        <dbReference type="SAM" id="MobiDB-lite"/>
    </source>
</evidence>
<dbReference type="Proteomes" id="UP000780801">
    <property type="component" value="Unassembled WGS sequence"/>
</dbReference>
<feature type="region of interest" description="Disordered" evidence="1">
    <location>
        <begin position="195"/>
        <end position="214"/>
    </location>
</feature>
<sequence length="214" mass="23504">MAGHNMCQVMRAQIKSQQRPDYLQPVDKDGNYPCRRKRKASATKEDSAKKVRLAEAVGRVDSEDTTCTIPPMRGFLGPLSRDLARISSLSTMAVRIINPAHEVLQFGSTQEAYSYVLSLDPPMSFRTDAPEPVCIPIDPESSPDQLTPRTYAILPLTENEKLAIKAKLHQMVSQLQESGGIPGLDGPDADLIAALVQGSDNNQTEETPEEKSKQ</sequence>
<dbReference type="OrthoDB" id="2385222at2759"/>
<dbReference type="AlphaFoldDB" id="A0A9P6FXZ9"/>
<evidence type="ECO:0000313" key="3">
    <source>
        <dbReference type="Proteomes" id="UP000780801"/>
    </source>
</evidence>
<dbReference type="EMBL" id="JAABOA010000926">
    <property type="protein sequence ID" value="KAF9582786.1"/>
    <property type="molecule type" value="Genomic_DNA"/>
</dbReference>
<evidence type="ECO:0000313" key="2">
    <source>
        <dbReference type="EMBL" id="KAF9582786.1"/>
    </source>
</evidence>
<feature type="region of interest" description="Disordered" evidence="1">
    <location>
        <begin position="13"/>
        <end position="47"/>
    </location>
</feature>
<protein>
    <submittedName>
        <fullName evidence="2">Uncharacterized protein</fullName>
    </submittedName>
</protein>
<proteinExistence type="predicted"/>
<gene>
    <name evidence="2" type="ORF">BGW38_010758</name>
</gene>
<organism evidence="2 3">
    <name type="scientific">Lunasporangiospora selenospora</name>
    <dbReference type="NCBI Taxonomy" id="979761"/>
    <lineage>
        <taxon>Eukaryota</taxon>
        <taxon>Fungi</taxon>
        <taxon>Fungi incertae sedis</taxon>
        <taxon>Mucoromycota</taxon>
        <taxon>Mortierellomycotina</taxon>
        <taxon>Mortierellomycetes</taxon>
        <taxon>Mortierellales</taxon>
        <taxon>Mortierellaceae</taxon>
        <taxon>Lunasporangiospora</taxon>
    </lineage>
</organism>
<name>A0A9P6FXZ9_9FUNG</name>
<keyword evidence="3" id="KW-1185">Reference proteome</keyword>
<reference evidence="2" key="1">
    <citation type="journal article" date="2020" name="Fungal Divers.">
        <title>Resolving the Mortierellaceae phylogeny through synthesis of multi-gene phylogenetics and phylogenomics.</title>
        <authorList>
            <person name="Vandepol N."/>
            <person name="Liber J."/>
            <person name="Desiro A."/>
            <person name="Na H."/>
            <person name="Kennedy M."/>
            <person name="Barry K."/>
            <person name="Grigoriev I.V."/>
            <person name="Miller A.N."/>
            <person name="O'Donnell K."/>
            <person name="Stajich J.E."/>
            <person name="Bonito G."/>
        </authorList>
    </citation>
    <scope>NUCLEOTIDE SEQUENCE</scope>
    <source>
        <strain evidence="2">KOD1015</strain>
    </source>
</reference>
<comment type="caution">
    <text evidence="2">The sequence shown here is derived from an EMBL/GenBank/DDBJ whole genome shotgun (WGS) entry which is preliminary data.</text>
</comment>
<accession>A0A9P6FXZ9</accession>